<protein>
    <recommendedName>
        <fullName evidence="3">SHSP domain-containing protein</fullName>
    </recommendedName>
</protein>
<accession>A0A834GVM5</accession>
<evidence type="ECO:0000313" key="1">
    <source>
        <dbReference type="EMBL" id="KAF7140362.1"/>
    </source>
</evidence>
<dbReference type="InterPro" id="IPR008978">
    <property type="entry name" value="HSP20-like_chaperone"/>
</dbReference>
<comment type="caution">
    <text evidence="1">The sequence shown here is derived from an EMBL/GenBank/DDBJ whole genome shotgun (WGS) entry which is preliminary data.</text>
</comment>
<dbReference type="PANTHER" id="PTHR34661:SF2">
    <property type="entry name" value="SHSP DOMAIN-CONTAINING PROTEIN"/>
    <property type="match status" value="1"/>
</dbReference>
<dbReference type="EMBL" id="WJXA01000006">
    <property type="protein sequence ID" value="KAF7140362.1"/>
    <property type="molecule type" value="Genomic_DNA"/>
</dbReference>
<dbReference type="InterPro" id="IPR039321">
    <property type="entry name" value="IDM2/3-like"/>
</dbReference>
<dbReference type="OrthoDB" id="1211981at2759"/>
<dbReference type="Gene3D" id="2.60.40.790">
    <property type="match status" value="1"/>
</dbReference>
<reference evidence="1" key="1">
    <citation type="submission" date="2019-11" db="EMBL/GenBank/DDBJ databases">
        <authorList>
            <person name="Liu Y."/>
            <person name="Hou J."/>
            <person name="Li T.-Q."/>
            <person name="Guan C.-H."/>
            <person name="Wu X."/>
            <person name="Wu H.-Z."/>
            <person name="Ling F."/>
            <person name="Zhang R."/>
            <person name="Shi X.-G."/>
            <person name="Ren J.-P."/>
            <person name="Chen E.-F."/>
            <person name="Sun J.-M."/>
        </authorList>
    </citation>
    <scope>NUCLEOTIDE SEQUENCE</scope>
    <source>
        <strain evidence="1">Adult_tree_wgs_1</strain>
        <tissue evidence="1">Leaves</tissue>
    </source>
</reference>
<name>A0A834GVM5_RHOSS</name>
<dbReference type="GO" id="GO:0005634">
    <property type="term" value="C:nucleus"/>
    <property type="evidence" value="ECO:0007669"/>
    <property type="project" value="TreeGrafter"/>
</dbReference>
<dbReference type="Proteomes" id="UP000626092">
    <property type="component" value="Unassembled WGS sequence"/>
</dbReference>
<keyword evidence="2" id="KW-1185">Reference proteome</keyword>
<dbReference type="AlphaFoldDB" id="A0A834GVM5"/>
<evidence type="ECO:0008006" key="3">
    <source>
        <dbReference type="Google" id="ProtNLM"/>
    </source>
</evidence>
<proteinExistence type="predicted"/>
<organism evidence="1 2">
    <name type="scientific">Rhododendron simsii</name>
    <name type="common">Sims's rhododendron</name>
    <dbReference type="NCBI Taxonomy" id="118357"/>
    <lineage>
        <taxon>Eukaryota</taxon>
        <taxon>Viridiplantae</taxon>
        <taxon>Streptophyta</taxon>
        <taxon>Embryophyta</taxon>
        <taxon>Tracheophyta</taxon>
        <taxon>Spermatophyta</taxon>
        <taxon>Magnoliopsida</taxon>
        <taxon>eudicotyledons</taxon>
        <taxon>Gunneridae</taxon>
        <taxon>Pentapetalae</taxon>
        <taxon>asterids</taxon>
        <taxon>Ericales</taxon>
        <taxon>Ericaceae</taxon>
        <taxon>Ericoideae</taxon>
        <taxon>Rhodoreae</taxon>
        <taxon>Rhododendron</taxon>
    </lineage>
</organism>
<dbReference type="PANTHER" id="PTHR34661">
    <property type="entry name" value="INCREASED DNA METHYLATION 3"/>
    <property type="match status" value="1"/>
</dbReference>
<gene>
    <name evidence="1" type="ORF">RHSIM_Rhsim06G0003600</name>
</gene>
<dbReference type="CDD" id="cd00298">
    <property type="entry name" value="ACD_sHsps_p23-like"/>
    <property type="match status" value="1"/>
</dbReference>
<sequence>MLVYRSHSLKIDMDHQAEKPAAVLTGTAKAGRVGPPLGTVDIGQSESAYIFRVALPGVHRHDISDEDMYEREIDAEEFPSDSNLRCNVQADGRVNIDGLVRDSVLLNDMSCYEMKVEQLCPRGPFSVAFNLPGPVDPRLCSLNFRPDGILEVVVKAKME</sequence>
<evidence type="ECO:0000313" key="2">
    <source>
        <dbReference type="Proteomes" id="UP000626092"/>
    </source>
</evidence>